<keyword evidence="3" id="KW-1185">Reference proteome</keyword>
<reference evidence="2" key="1">
    <citation type="submission" date="2020-10" db="EMBL/GenBank/DDBJ databases">
        <title>Mucilaginibacter mali sp. nov., isolated from rhizosphere soil of apple orchard.</title>
        <authorList>
            <person name="Lee J.-S."/>
            <person name="Kim H.S."/>
            <person name="Kim J.-S."/>
        </authorList>
    </citation>
    <scope>NUCLEOTIDE SEQUENCE</scope>
    <source>
        <strain evidence="2">KCTC 22746</strain>
    </source>
</reference>
<protein>
    <submittedName>
        <fullName evidence="2">Uncharacterized protein</fullName>
    </submittedName>
</protein>
<gene>
    <name evidence="2" type="ORF">IRJ16_10740</name>
</gene>
<feature type="transmembrane region" description="Helical" evidence="1">
    <location>
        <begin position="12"/>
        <end position="33"/>
    </location>
</feature>
<feature type="transmembrane region" description="Helical" evidence="1">
    <location>
        <begin position="114"/>
        <end position="131"/>
    </location>
</feature>
<dbReference type="RefSeq" id="WP_194111532.1">
    <property type="nucleotide sequence ID" value="NZ_JADFFL010000003.1"/>
</dbReference>
<proteinExistence type="predicted"/>
<feature type="transmembrane region" description="Helical" evidence="1">
    <location>
        <begin position="138"/>
        <end position="158"/>
    </location>
</feature>
<evidence type="ECO:0000256" key="1">
    <source>
        <dbReference type="SAM" id="Phobius"/>
    </source>
</evidence>
<dbReference type="Proteomes" id="UP000622475">
    <property type="component" value="Unassembled WGS sequence"/>
</dbReference>
<feature type="transmembrane region" description="Helical" evidence="1">
    <location>
        <begin position="89"/>
        <end position="108"/>
    </location>
</feature>
<evidence type="ECO:0000313" key="2">
    <source>
        <dbReference type="EMBL" id="MBE9662361.1"/>
    </source>
</evidence>
<dbReference type="EMBL" id="JADFFL010000003">
    <property type="protein sequence ID" value="MBE9662361.1"/>
    <property type="molecule type" value="Genomic_DNA"/>
</dbReference>
<dbReference type="AlphaFoldDB" id="A0A929PWR3"/>
<evidence type="ECO:0000313" key="3">
    <source>
        <dbReference type="Proteomes" id="UP000622475"/>
    </source>
</evidence>
<keyword evidence="1" id="KW-1133">Transmembrane helix</keyword>
<organism evidence="2 3">
    <name type="scientific">Mucilaginibacter myungsuensis</name>
    <dbReference type="NCBI Taxonomy" id="649104"/>
    <lineage>
        <taxon>Bacteria</taxon>
        <taxon>Pseudomonadati</taxon>
        <taxon>Bacteroidota</taxon>
        <taxon>Sphingobacteriia</taxon>
        <taxon>Sphingobacteriales</taxon>
        <taxon>Sphingobacteriaceae</taxon>
        <taxon>Mucilaginibacter</taxon>
    </lineage>
</organism>
<feature type="transmembrane region" description="Helical" evidence="1">
    <location>
        <begin position="45"/>
        <end position="64"/>
    </location>
</feature>
<keyword evidence="1" id="KW-0812">Transmembrane</keyword>
<comment type="caution">
    <text evidence="2">The sequence shown here is derived from an EMBL/GenBank/DDBJ whole genome shotgun (WGS) entry which is preliminary data.</text>
</comment>
<feature type="transmembrane region" description="Helical" evidence="1">
    <location>
        <begin position="164"/>
        <end position="183"/>
    </location>
</feature>
<name>A0A929PWR3_9SPHI</name>
<accession>A0A929PWR3</accession>
<sequence length="196" mass="21077">METLASTLSRKQLLDLCNGLALMAAVTALWVFIAEIALDNRDHGAVGGAFGIIIIYSIICYVKLNNMARQQPKGSVDDAVEKSHNKKMYVIMASAAIVSIGMKLGLMTTRHDNLTVPLFALIVGLHFLPVGKILNHTFYYVAGIWICLMGVIGLGLIFQGVSAIWYNPFVGIGCALATAANAIRIIRLGGITSLEV</sequence>
<keyword evidence="1" id="KW-0472">Membrane</keyword>